<dbReference type="RefSeq" id="WP_046829430.1">
    <property type="nucleotide sequence ID" value="NZ_LBIA02000001.1"/>
</dbReference>
<reference evidence="2" key="1">
    <citation type="submission" date="2019-04" db="EMBL/GenBank/DDBJ databases">
        <title>Whole genome sequencing of cave bacteria.</title>
        <authorList>
            <person name="Gan H.M."/>
            <person name="Barton H."/>
            <person name="Savka M.A."/>
        </authorList>
    </citation>
    <scope>NUCLEOTIDE SEQUENCE [LARGE SCALE GENOMIC DNA]</scope>
    <source>
        <strain evidence="2">LC387</strain>
    </source>
</reference>
<evidence type="ECO:0000313" key="3">
    <source>
        <dbReference type="Proteomes" id="UP000034832"/>
    </source>
</evidence>
<comment type="caution">
    <text evidence="2">The sequence shown here is derived from an EMBL/GenBank/DDBJ whole genome shotgun (WGS) entry which is preliminary data.</text>
</comment>
<protein>
    <recommendedName>
        <fullName evidence="4">Porin</fullName>
    </recommendedName>
</protein>
<dbReference type="AlphaFoldDB" id="A0A4V6BEA8"/>
<keyword evidence="1" id="KW-0732">Signal</keyword>
<dbReference type="OrthoDB" id="8127218at2"/>
<evidence type="ECO:0000313" key="2">
    <source>
        <dbReference type="EMBL" id="TKT73093.1"/>
    </source>
</evidence>
<feature type="signal peptide" evidence="1">
    <location>
        <begin position="1"/>
        <end position="19"/>
    </location>
</feature>
<feature type="chain" id="PRO_5020572650" description="Porin" evidence="1">
    <location>
        <begin position="20"/>
        <end position="83"/>
    </location>
</feature>
<keyword evidence="3" id="KW-1185">Reference proteome</keyword>
<dbReference type="EMBL" id="LBIA02000001">
    <property type="protein sequence ID" value="TKT73093.1"/>
    <property type="molecule type" value="Genomic_DNA"/>
</dbReference>
<organism evidence="2 3">
    <name type="scientific">Afipia massiliensis</name>
    <dbReference type="NCBI Taxonomy" id="211460"/>
    <lineage>
        <taxon>Bacteria</taxon>
        <taxon>Pseudomonadati</taxon>
        <taxon>Pseudomonadota</taxon>
        <taxon>Alphaproteobacteria</taxon>
        <taxon>Hyphomicrobiales</taxon>
        <taxon>Nitrobacteraceae</taxon>
        <taxon>Afipia</taxon>
    </lineage>
</organism>
<name>A0A4V6BEA8_9BRAD</name>
<evidence type="ECO:0000256" key="1">
    <source>
        <dbReference type="SAM" id="SignalP"/>
    </source>
</evidence>
<gene>
    <name evidence="2" type="ORF">YH63_017615</name>
</gene>
<accession>A0A4V6BEA8</accession>
<evidence type="ECO:0008006" key="4">
    <source>
        <dbReference type="Google" id="ProtNLM"/>
    </source>
</evidence>
<sequence>MRTVVALAFLCGVSAPCMAQEMSPNFLKKEPYFLSPWSVVYVDNGTCGVGKVMKVTGAIGALRRKKVCVPMGPEQASRTFATP</sequence>
<proteinExistence type="predicted"/>
<dbReference type="Proteomes" id="UP000034832">
    <property type="component" value="Unassembled WGS sequence"/>
</dbReference>